<dbReference type="AlphaFoldDB" id="A0A1I4QCE7"/>
<dbReference type="RefSeq" id="WP_177197230.1">
    <property type="nucleotide sequence ID" value="NZ_FOUI01000004.1"/>
</dbReference>
<dbReference type="InterPro" id="IPR014395">
    <property type="entry name" value="Pen/GL7ACA/AHL_acylase"/>
</dbReference>
<reference evidence="10" key="1">
    <citation type="submission" date="2016-10" db="EMBL/GenBank/DDBJ databases">
        <authorList>
            <person name="Varghese N."/>
            <person name="Submissions S."/>
        </authorList>
    </citation>
    <scope>NUCLEOTIDE SEQUENCE [LARGE SCALE GENOMIC DNA]</scope>
    <source>
        <strain evidence="10">DSM 24213</strain>
    </source>
</reference>
<proteinExistence type="inferred from homology"/>
<feature type="binding site" evidence="8">
    <location>
        <position position="337"/>
    </location>
    <ligand>
        <name>Ca(2+)</name>
        <dbReference type="ChEBI" id="CHEBI:29108"/>
    </ligand>
</feature>
<protein>
    <submittedName>
        <fullName evidence="9">Penicillin amidase</fullName>
    </submittedName>
</protein>
<dbReference type="Pfam" id="PF01804">
    <property type="entry name" value="Penicil_amidase"/>
    <property type="match status" value="1"/>
</dbReference>
<dbReference type="InterPro" id="IPR029055">
    <property type="entry name" value="Ntn_hydrolases_N"/>
</dbReference>
<dbReference type="Gene3D" id="3.60.20.10">
    <property type="entry name" value="Glutamine Phosphoribosylpyrophosphate, subunit 1, domain 1"/>
    <property type="match status" value="1"/>
</dbReference>
<dbReference type="Gene3D" id="1.10.1400.10">
    <property type="match status" value="1"/>
</dbReference>
<dbReference type="Gene3D" id="1.10.439.10">
    <property type="entry name" value="Penicillin Amidohydrolase, domain 1"/>
    <property type="match status" value="1"/>
</dbReference>
<evidence type="ECO:0000256" key="8">
    <source>
        <dbReference type="PIRSR" id="PIRSR001227-2"/>
    </source>
</evidence>
<evidence type="ECO:0000256" key="7">
    <source>
        <dbReference type="PIRSR" id="PIRSR001227-1"/>
    </source>
</evidence>
<dbReference type="PANTHER" id="PTHR34218">
    <property type="entry name" value="PEPTIDASE S45 PENICILLIN AMIDASE"/>
    <property type="match status" value="1"/>
</dbReference>
<dbReference type="InterPro" id="IPR002692">
    <property type="entry name" value="S45"/>
</dbReference>
<gene>
    <name evidence="9" type="ORF">SAMN05216217_10487</name>
</gene>
<dbReference type="GO" id="GO:0016811">
    <property type="term" value="F:hydrolase activity, acting on carbon-nitrogen (but not peptide) bonds, in linear amides"/>
    <property type="evidence" value="ECO:0007669"/>
    <property type="project" value="InterPro"/>
</dbReference>
<dbReference type="SUPFAM" id="SSF56235">
    <property type="entry name" value="N-terminal nucleophile aminohydrolases (Ntn hydrolases)"/>
    <property type="match status" value="1"/>
</dbReference>
<comment type="similarity">
    <text evidence="2">Belongs to the peptidase S45 family.</text>
</comment>
<evidence type="ECO:0000256" key="5">
    <source>
        <dbReference type="ARBA" id="ARBA00022801"/>
    </source>
</evidence>
<evidence type="ECO:0000256" key="1">
    <source>
        <dbReference type="ARBA" id="ARBA00004418"/>
    </source>
</evidence>
<dbReference type="PIRSF" id="PIRSF001227">
    <property type="entry name" value="Pen_acylase"/>
    <property type="match status" value="1"/>
</dbReference>
<dbReference type="GO" id="GO:0017000">
    <property type="term" value="P:antibiotic biosynthetic process"/>
    <property type="evidence" value="ECO:0007669"/>
    <property type="project" value="InterPro"/>
</dbReference>
<dbReference type="CDD" id="cd03747">
    <property type="entry name" value="Ntn_PGA_like"/>
    <property type="match status" value="1"/>
</dbReference>
<dbReference type="Gene3D" id="2.30.120.10">
    <property type="match status" value="1"/>
</dbReference>
<name>A0A1I4QCE7_9GAMM</name>
<dbReference type="InterPro" id="IPR023343">
    <property type="entry name" value="Penicillin_amidase_dom1"/>
</dbReference>
<dbReference type="Proteomes" id="UP000243629">
    <property type="component" value="Unassembled WGS sequence"/>
</dbReference>
<evidence type="ECO:0000313" key="9">
    <source>
        <dbReference type="EMBL" id="SFM37719.1"/>
    </source>
</evidence>
<evidence type="ECO:0000313" key="10">
    <source>
        <dbReference type="Proteomes" id="UP000243629"/>
    </source>
</evidence>
<sequence length="818" mass="92700">MIRLLRRLPRKLVLLLLTISLSVVGYWQWSLQSAAAQRSGSLSLTGLKQPVNVYYDAWGVPHIDAANDLDATRTLGYLHAQDRLFQMDMLRRVGNGRLAELLGQEAFATDRFFRTLGIARHARQYAEQLKTRQDQPQVKSLLAYQDGINQYIDSGKRPLEYRLLMRRPQAFTPEDIIGIIGYMAYSFAEGFKTDALLDHVHGTLGERHLRDLVPGWPDELPPRLQPATGNDPELSSEQQASLLTPLLQQLADIQKNLPVGQFMGSNAWVISAERSASGAPLLANDPHIGFSVPAVWHEAHIRTPEHEVYGHFVPGLPFPLLGHTRQHAWGLTMLMNDDTDFYRERSNPENPEQVWAVDRWQNLRIHEEVIRVRGQEDRLVRVRHSRHGPIINDLPGNLQTGVERQPVSLHWGFTAAENDILGTLYALGKASGLQEVEQAAALHGAPGLNLVYADTQGNIAMWAMGKLKPQSSRNRFRLLNGGSGRDDFTGYQPFSANPRIINPRSGIIYSANHPYPGSGNRRLLEGYYAPSERAERLAELLEGREQLELSDIKSFQLDNQRPQALAMVAEALPILRDELLRSDLRAPAMQAARHLQLWDGRFSAESIGATLFQRWQDYLMEALFADELGRQYEFFRDTMMAEKSLNRLFWKPASPWWDNRRQPMLDGRQAAIEQAWIRTIESLVDQFGIDPQDWQWRHVASLRHEHPLTGKIPFTGSFSTEPVAVNGGRESINNMYHGLGGPHYAIKLGPSTRRLIDLADLNGTLGINPLGQSGNPKDNHFSDQAALFNEGRYRTQLFDWQSIEALPDRLQVKPRKRR</sequence>
<evidence type="ECO:0000256" key="2">
    <source>
        <dbReference type="ARBA" id="ARBA00006586"/>
    </source>
</evidence>
<feature type="active site" description="Nucleophile" evidence="7">
    <location>
        <position position="265"/>
    </location>
</feature>
<dbReference type="STRING" id="1720063.SAMN05216217_10487"/>
<dbReference type="PANTHER" id="PTHR34218:SF5">
    <property type="entry name" value="PENICILLIN ACYLASE FAMILY PROTEIN"/>
    <property type="match status" value="1"/>
</dbReference>
<keyword evidence="6" id="KW-0865">Zymogen</keyword>
<comment type="subcellular location">
    <subcellularLocation>
        <location evidence="1">Periplasm</location>
    </subcellularLocation>
</comment>
<comment type="cofactor">
    <cofactor evidence="8">
        <name>Ca(2+)</name>
        <dbReference type="ChEBI" id="CHEBI:29108"/>
    </cofactor>
    <text evidence="8">Binds 1 Ca(2+) ion per dimer.</text>
</comment>
<dbReference type="InterPro" id="IPR043146">
    <property type="entry name" value="Penicillin_amidase_N_B-knob"/>
</dbReference>
<dbReference type="EMBL" id="FOUI01000004">
    <property type="protein sequence ID" value="SFM37719.1"/>
    <property type="molecule type" value="Genomic_DNA"/>
</dbReference>
<organism evidence="9 10">
    <name type="scientific">Halopseudomonas yangmingensis</name>
    <dbReference type="NCBI Taxonomy" id="1720063"/>
    <lineage>
        <taxon>Bacteria</taxon>
        <taxon>Pseudomonadati</taxon>
        <taxon>Pseudomonadota</taxon>
        <taxon>Gammaproteobacteria</taxon>
        <taxon>Pseudomonadales</taxon>
        <taxon>Pseudomonadaceae</taxon>
        <taxon>Halopseudomonas</taxon>
    </lineage>
</organism>
<feature type="binding site" evidence="8">
    <location>
        <position position="340"/>
    </location>
    <ligand>
        <name>Ca(2+)</name>
        <dbReference type="ChEBI" id="CHEBI:29108"/>
    </ligand>
</feature>
<evidence type="ECO:0000256" key="3">
    <source>
        <dbReference type="ARBA" id="ARBA00022729"/>
    </source>
</evidence>
<evidence type="ECO:0000256" key="6">
    <source>
        <dbReference type="ARBA" id="ARBA00023145"/>
    </source>
</evidence>
<keyword evidence="8" id="KW-0106">Calcium</keyword>
<keyword evidence="5" id="KW-0378">Hydrolase</keyword>
<keyword evidence="3" id="KW-0732">Signal</keyword>
<keyword evidence="10" id="KW-1185">Reference proteome</keyword>
<keyword evidence="4" id="KW-0574">Periplasm</keyword>
<dbReference type="GO" id="GO:0046872">
    <property type="term" value="F:metal ion binding"/>
    <property type="evidence" value="ECO:0007669"/>
    <property type="project" value="UniProtKB-KW"/>
</dbReference>
<keyword evidence="8" id="KW-0479">Metal-binding</keyword>
<evidence type="ECO:0000256" key="4">
    <source>
        <dbReference type="ARBA" id="ARBA00022764"/>
    </source>
</evidence>
<accession>A0A1I4QCE7</accession>
<dbReference type="GO" id="GO:0042597">
    <property type="term" value="C:periplasmic space"/>
    <property type="evidence" value="ECO:0007669"/>
    <property type="project" value="UniProtKB-SubCell"/>
</dbReference>
<dbReference type="InterPro" id="IPR043147">
    <property type="entry name" value="Penicillin_amidase_A-knob"/>
</dbReference>